<keyword evidence="3" id="KW-1185">Reference proteome</keyword>
<organism evidence="2 3">
    <name type="scientific">Algoriphagus halophytocola</name>
    <dbReference type="NCBI Taxonomy" id="2991499"/>
    <lineage>
        <taxon>Bacteria</taxon>
        <taxon>Pseudomonadati</taxon>
        <taxon>Bacteroidota</taxon>
        <taxon>Cytophagia</taxon>
        <taxon>Cytophagales</taxon>
        <taxon>Cyclobacteriaceae</taxon>
        <taxon>Algoriphagus</taxon>
    </lineage>
</organism>
<evidence type="ECO:0000313" key="3">
    <source>
        <dbReference type="Proteomes" id="UP001163156"/>
    </source>
</evidence>
<dbReference type="InterPro" id="IPR018873">
    <property type="entry name" value="KilA-N_DNA-bd_domain"/>
</dbReference>
<sequence>MKSHFATSRWGGRRTPPYVFTEQGVAMLSSVLNSPQAIQVNISIMRIFIKIREWAMSYSDLQDKIQDLQQSESDQNQHIAKIYQIIEELLKPTLSERKSIGFKK</sequence>
<dbReference type="Pfam" id="PF10543">
    <property type="entry name" value="ORF6N"/>
    <property type="match status" value="1"/>
</dbReference>
<gene>
    <name evidence="2" type="ORF">OM944_10055</name>
</gene>
<protein>
    <submittedName>
        <fullName evidence="2">ORF6N domain-containing protein</fullName>
    </submittedName>
</protein>
<dbReference type="Proteomes" id="UP001163156">
    <property type="component" value="Chromosome"/>
</dbReference>
<dbReference type="RefSeq" id="WP_264807453.1">
    <property type="nucleotide sequence ID" value="NZ_CP110226.1"/>
</dbReference>
<dbReference type="EMBL" id="CP110226">
    <property type="protein sequence ID" value="UZD21020.1"/>
    <property type="molecule type" value="Genomic_DNA"/>
</dbReference>
<feature type="domain" description="KilA-N DNA-binding" evidence="1">
    <location>
        <begin position="1"/>
        <end position="31"/>
    </location>
</feature>
<proteinExistence type="predicted"/>
<reference evidence="2" key="1">
    <citation type="submission" date="2022-10" db="EMBL/GenBank/DDBJ databases">
        <title>Algoriphagus sp. a novel bacteria isolate from halophytes salicornia europaea.</title>
        <authorList>
            <person name="Peng Y."/>
            <person name="Jiang L."/>
            <person name="Lee J."/>
        </authorList>
    </citation>
    <scope>NUCLEOTIDE SEQUENCE</scope>
    <source>
        <strain evidence="2">TR-M5</strain>
    </source>
</reference>
<name>A0ABY6MBN0_9BACT</name>
<evidence type="ECO:0000259" key="1">
    <source>
        <dbReference type="Pfam" id="PF10543"/>
    </source>
</evidence>
<accession>A0ABY6MBN0</accession>
<evidence type="ECO:0000313" key="2">
    <source>
        <dbReference type="EMBL" id="UZD21020.1"/>
    </source>
</evidence>